<keyword evidence="3" id="KW-1185">Reference proteome</keyword>
<sequence>MEAVQQARAQVSYYDVNFALEGANGIETHEEQVVLSARRAGVISPQMMPTMHLSDGYGQLHVRIERSALERHLERVQAGLSQVRSGFGWRWT</sequence>
<evidence type="ECO:0000313" key="2">
    <source>
        <dbReference type="EMBL" id="TVZ06575.1"/>
    </source>
</evidence>
<feature type="domain" description="Transcription regulator HTH AraC- type ligand binding" evidence="1">
    <location>
        <begin position="12"/>
        <end position="75"/>
    </location>
</feature>
<dbReference type="OrthoDB" id="5464689at2"/>
<dbReference type="EMBL" id="RPFW01000001">
    <property type="protein sequence ID" value="TVZ06575.1"/>
    <property type="molecule type" value="Genomic_DNA"/>
</dbReference>
<accession>A0A6P2C7V0</accession>
<comment type="caution">
    <text evidence="2">The sequence shown here is derived from an EMBL/GenBank/DDBJ whole genome shotgun (WGS) entry which is preliminary data.</text>
</comment>
<dbReference type="AlphaFoldDB" id="A0A6P2C7V0"/>
<evidence type="ECO:0000313" key="3">
    <source>
        <dbReference type="Proteomes" id="UP000460272"/>
    </source>
</evidence>
<name>A0A6P2C7V0_9ACTN</name>
<gene>
    <name evidence="2" type="ORF">EAS64_04045</name>
</gene>
<proteinExistence type="predicted"/>
<dbReference type="Pfam" id="PF14525">
    <property type="entry name" value="AraC_binding_2"/>
    <property type="match status" value="1"/>
</dbReference>
<evidence type="ECO:0000259" key="1">
    <source>
        <dbReference type="Pfam" id="PF14525"/>
    </source>
</evidence>
<dbReference type="Proteomes" id="UP000460272">
    <property type="component" value="Unassembled WGS sequence"/>
</dbReference>
<organism evidence="2 3">
    <name type="scientific">Trebonia kvetii</name>
    <dbReference type="NCBI Taxonomy" id="2480626"/>
    <lineage>
        <taxon>Bacteria</taxon>
        <taxon>Bacillati</taxon>
        <taxon>Actinomycetota</taxon>
        <taxon>Actinomycetes</taxon>
        <taxon>Streptosporangiales</taxon>
        <taxon>Treboniaceae</taxon>
        <taxon>Trebonia</taxon>
    </lineage>
</organism>
<protein>
    <recommendedName>
        <fullName evidence="1">Transcription regulator HTH AraC- type ligand binding domain-containing protein</fullName>
    </recommendedName>
</protein>
<reference evidence="2 3" key="1">
    <citation type="submission" date="2018-11" db="EMBL/GenBank/DDBJ databases">
        <title>Trebonia kvetii gen.nov., sp.nov., a novel acidophilic actinobacterium, and proposal of the new actinobacterial family Treboniaceae fam. nov.</title>
        <authorList>
            <person name="Rapoport D."/>
            <person name="Sagova-Mareckova M."/>
            <person name="Sedlacek I."/>
            <person name="Provaznik J."/>
            <person name="Kralova S."/>
            <person name="Pavlinic D."/>
            <person name="Benes V."/>
            <person name="Kopecky J."/>
        </authorList>
    </citation>
    <scope>NUCLEOTIDE SEQUENCE [LARGE SCALE GENOMIC DNA]</scope>
    <source>
        <strain evidence="2 3">15Tr583</strain>
    </source>
</reference>
<dbReference type="InterPro" id="IPR035418">
    <property type="entry name" value="AraC-bd_2"/>
</dbReference>